<dbReference type="CDD" id="cd13585">
    <property type="entry name" value="PBP2_TMBP_like"/>
    <property type="match status" value="1"/>
</dbReference>
<evidence type="ECO:0000256" key="2">
    <source>
        <dbReference type="SAM" id="Phobius"/>
    </source>
</evidence>
<evidence type="ECO:0008006" key="5">
    <source>
        <dbReference type="Google" id="ProtNLM"/>
    </source>
</evidence>
<accession>A0A0G0C0G6</accession>
<dbReference type="Proteomes" id="UP000034581">
    <property type="component" value="Unassembled WGS sequence"/>
</dbReference>
<dbReference type="Pfam" id="PF01547">
    <property type="entry name" value="SBP_bac_1"/>
    <property type="match status" value="1"/>
</dbReference>
<evidence type="ECO:0000313" key="3">
    <source>
        <dbReference type="EMBL" id="KKP69581.1"/>
    </source>
</evidence>
<sequence length="575" mass="64837">MTDPAQENNQIPPSPEPMNTKPQEENNVDQDFHFSPNPLPQAEPKEQPEPQTVPESIVPPQMEDLNQTVIPNNPISQEELTSSEPIGFTAASMQQPNIETPSSIPTEPEKPIGLKNQGKKTQKILFIVAILIIVGVFSALGYFIYSYLINKKPPAKQITLTYWGLWESKENIQPIIDAYEKENPNVNINYEERSPEFYFETLASRLGKDTGPDIVRVHNTWIDPLSTKLSTVPGTIYDKETYEKTFYGTVSNTLEKDGSYYAIPLEYDGLALIYNETLFEQEGIKNPPKTWEEFREVAKKLTKFEEVEENGQKVQKISQAGAAFGFSNNITNFSDILGLLMAQNGVQFVDESGNITFDKTISPDGRNLGAEALSFYSLFSKETDLTWNKEWVSAHDAFVSGKLAMMFGPSWRVYNLLEANKNLKLKVATVPQIPLGDTQTTDINWATYWAEAVSKTAKDQATAWDFLKYMTQREQMVKVFTIASEKRIFGEPYSRQDLYSTLSSDPYLAPYVKSAKTATSFSMCDRTYDSIFNDEIVAIFKDEIIKINDGTLTAEAAIKDAADRVKVVYTNVVKK</sequence>
<dbReference type="EMBL" id="LBQB01000005">
    <property type="protein sequence ID" value="KKP69581.1"/>
    <property type="molecule type" value="Genomic_DNA"/>
</dbReference>
<organism evidence="3 4">
    <name type="scientific">candidate division CPR3 bacterium GW2011_GWF2_35_18</name>
    <dbReference type="NCBI Taxonomy" id="1618350"/>
    <lineage>
        <taxon>Bacteria</taxon>
        <taxon>Bacteria division CPR3</taxon>
    </lineage>
</organism>
<feature type="compositionally biased region" description="Polar residues" evidence="1">
    <location>
        <begin position="1"/>
        <end position="11"/>
    </location>
</feature>
<dbReference type="Gene3D" id="3.40.190.10">
    <property type="entry name" value="Periplasmic binding protein-like II"/>
    <property type="match status" value="1"/>
</dbReference>
<reference evidence="3 4" key="1">
    <citation type="journal article" date="2015" name="Nature">
        <title>rRNA introns, odd ribosomes, and small enigmatic genomes across a large radiation of phyla.</title>
        <authorList>
            <person name="Brown C.T."/>
            <person name="Hug L.A."/>
            <person name="Thomas B.C."/>
            <person name="Sharon I."/>
            <person name="Castelle C.J."/>
            <person name="Singh A."/>
            <person name="Wilkins M.J."/>
            <person name="Williams K.H."/>
            <person name="Banfield J.F."/>
        </authorList>
    </citation>
    <scope>NUCLEOTIDE SEQUENCE [LARGE SCALE GENOMIC DNA]</scope>
</reference>
<gene>
    <name evidence="3" type="ORF">UR67_C0005G0070</name>
</gene>
<dbReference type="InterPro" id="IPR006059">
    <property type="entry name" value="SBP"/>
</dbReference>
<feature type="transmembrane region" description="Helical" evidence="2">
    <location>
        <begin position="124"/>
        <end position="148"/>
    </location>
</feature>
<comment type="caution">
    <text evidence="3">The sequence shown here is derived from an EMBL/GenBank/DDBJ whole genome shotgun (WGS) entry which is preliminary data.</text>
</comment>
<dbReference type="AlphaFoldDB" id="A0A0G0C0G6"/>
<name>A0A0G0C0G6_UNCC3</name>
<keyword evidence="2" id="KW-0812">Transmembrane</keyword>
<proteinExistence type="predicted"/>
<keyword evidence="2" id="KW-0472">Membrane</keyword>
<dbReference type="SUPFAM" id="SSF53850">
    <property type="entry name" value="Periplasmic binding protein-like II"/>
    <property type="match status" value="1"/>
</dbReference>
<evidence type="ECO:0000313" key="4">
    <source>
        <dbReference type="Proteomes" id="UP000034581"/>
    </source>
</evidence>
<evidence type="ECO:0000256" key="1">
    <source>
        <dbReference type="SAM" id="MobiDB-lite"/>
    </source>
</evidence>
<keyword evidence="2" id="KW-1133">Transmembrane helix</keyword>
<dbReference type="STRING" id="1618350.UR67_C0005G0070"/>
<protein>
    <recommendedName>
        <fullName evidence="5">Extracellular solute-binding protein family 1</fullName>
    </recommendedName>
</protein>
<dbReference type="PANTHER" id="PTHR43649:SF12">
    <property type="entry name" value="DIACETYLCHITOBIOSE BINDING PROTEIN DASA"/>
    <property type="match status" value="1"/>
</dbReference>
<dbReference type="InterPro" id="IPR050490">
    <property type="entry name" value="Bact_solute-bd_prot1"/>
</dbReference>
<dbReference type="PANTHER" id="PTHR43649">
    <property type="entry name" value="ARABINOSE-BINDING PROTEIN-RELATED"/>
    <property type="match status" value="1"/>
</dbReference>
<feature type="region of interest" description="Disordered" evidence="1">
    <location>
        <begin position="1"/>
        <end position="57"/>
    </location>
</feature>